<reference evidence="6" key="1">
    <citation type="submission" date="2025-08" db="UniProtKB">
        <authorList>
            <consortium name="RefSeq"/>
        </authorList>
    </citation>
    <scope>IDENTIFICATION</scope>
    <source>
        <tissue evidence="6">Testes</tissue>
    </source>
</reference>
<dbReference type="Proteomes" id="UP000694865">
    <property type="component" value="Unplaced"/>
</dbReference>
<dbReference type="Pfam" id="PF00685">
    <property type="entry name" value="Sulfotransfer_1"/>
    <property type="match status" value="1"/>
</dbReference>
<keyword evidence="2" id="KW-0325">Glycoprotein</keyword>
<keyword evidence="5" id="KW-1185">Reference proteome</keyword>
<proteinExistence type="predicted"/>
<keyword evidence="3" id="KW-0812">Transmembrane</keyword>
<dbReference type="RefSeq" id="XP_006820359.1">
    <property type="nucleotide sequence ID" value="XM_006820296.1"/>
</dbReference>
<evidence type="ECO:0000313" key="6">
    <source>
        <dbReference type="RefSeq" id="XP_006820359.1"/>
    </source>
</evidence>
<dbReference type="InterPro" id="IPR027417">
    <property type="entry name" value="P-loop_NTPase"/>
</dbReference>
<dbReference type="InterPro" id="IPR000863">
    <property type="entry name" value="Sulfotransferase_dom"/>
</dbReference>
<organism evidence="5 6">
    <name type="scientific">Saccoglossus kowalevskii</name>
    <name type="common">Acorn worm</name>
    <dbReference type="NCBI Taxonomy" id="10224"/>
    <lineage>
        <taxon>Eukaryota</taxon>
        <taxon>Metazoa</taxon>
        <taxon>Hemichordata</taxon>
        <taxon>Enteropneusta</taxon>
        <taxon>Harrimaniidae</taxon>
        <taxon>Saccoglossus</taxon>
    </lineage>
</organism>
<name>A0ABM0MK18_SACKO</name>
<evidence type="ECO:0000313" key="5">
    <source>
        <dbReference type="Proteomes" id="UP000694865"/>
    </source>
</evidence>
<accession>A0ABM0MK18</accession>
<gene>
    <name evidence="6" type="primary">LOC102807980</name>
</gene>
<keyword evidence="3" id="KW-0472">Membrane</keyword>
<evidence type="ECO:0000256" key="1">
    <source>
        <dbReference type="ARBA" id="ARBA00022679"/>
    </source>
</evidence>
<keyword evidence="3" id="KW-1133">Transmembrane helix</keyword>
<dbReference type="PANTHER" id="PTHR10605">
    <property type="entry name" value="HEPARAN SULFATE SULFOTRANSFERASE"/>
    <property type="match status" value="1"/>
</dbReference>
<feature type="transmembrane region" description="Helical" evidence="3">
    <location>
        <begin position="12"/>
        <end position="32"/>
    </location>
</feature>
<evidence type="ECO:0000256" key="3">
    <source>
        <dbReference type="SAM" id="Phobius"/>
    </source>
</evidence>
<protein>
    <submittedName>
        <fullName evidence="6">Heparan sulfate glucosamine 3-O-sulfotransferase 4-like</fullName>
    </submittedName>
</protein>
<dbReference type="PANTHER" id="PTHR10605:SF72">
    <property type="entry name" value="HEPARAN SULFATE 3-O SULFOTRANSFERASE-B, ISOFORM A"/>
    <property type="match status" value="1"/>
</dbReference>
<feature type="domain" description="Sulfotransferase" evidence="4">
    <location>
        <begin position="111"/>
        <end position="302"/>
    </location>
</feature>
<dbReference type="Gene3D" id="3.40.50.300">
    <property type="entry name" value="P-loop containing nucleotide triphosphate hydrolases"/>
    <property type="match status" value="1"/>
</dbReference>
<dbReference type="SUPFAM" id="SSF52540">
    <property type="entry name" value="P-loop containing nucleoside triphosphate hydrolases"/>
    <property type="match status" value="1"/>
</dbReference>
<evidence type="ECO:0000256" key="2">
    <source>
        <dbReference type="ARBA" id="ARBA00023180"/>
    </source>
</evidence>
<sequence>MPVRRRPVHSFWRRHGIEVAILIFCCCLWIMYICVHEPQLKTSVMNSLGWTPTELRSSVPPISHYARYDINGYIKAKFDNSCYVPNTDDLSQRVLVDKKTLKTRGCSQQLPQAILTGVRKCGLGRILQFLRFHPNVEMRSELVPLELFSGSYDKGLELYRKQMPYTTEKQLTIERTPEYFVIPHDVPKRIHDEISPRIKIIAVICDPVKRAISEYVQAKARGGESDQQSKVGKTFEETVIEQERQGNVNHLNTIIDSSLYFKHFLRWLQYFPQEQFHLIDSRELIDRPASALQKLEDFLGLPRYFASEHFGDANEKKTGQQCLVFPENICVKPKKNKKRRKRPEVDEDTKQKLYQFFAPYDRSLSDMFKKPFSWSENYGENQGLMKEAPAK</sequence>
<evidence type="ECO:0000259" key="4">
    <source>
        <dbReference type="Pfam" id="PF00685"/>
    </source>
</evidence>
<dbReference type="GeneID" id="102807980"/>
<dbReference type="InterPro" id="IPR037359">
    <property type="entry name" value="NST/OST"/>
</dbReference>
<keyword evidence="1" id="KW-0808">Transferase</keyword>